<dbReference type="CDD" id="cd07328">
    <property type="entry name" value="M48_Ste24p_like"/>
    <property type="match status" value="1"/>
</dbReference>
<dbReference type="GO" id="GO:0004222">
    <property type="term" value="F:metalloendopeptidase activity"/>
    <property type="evidence" value="ECO:0007669"/>
    <property type="project" value="InterPro"/>
</dbReference>
<name>A0A495XBR5_9PSEU</name>
<evidence type="ECO:0000256" key="1">
    <source>
        <dbReference type="ARBA" id="ARBA00001947"/>
    </source>
</evidence>
<comment type="subcellular location">
    <subcellularLocation>
        <location evidence="2">Cell membrane</location>
        <topology evidence="2">Multi-pass membrane protein</topology>
    </subcellularLocation>
</comment>
<evidence type="ECO:0000256" key="7">
    <source>
        <dbReference type="ARBA" id="ARBA00022801"/>
    </source>
</evidence>
<evidence type="ECO:0000313" key="14">
    <source>
        <dbReference type="EMBL" id="RKT71079.1"/>
    </source>
</evidence>
<dbReference type="InterPro" id="IPR050083">
    <property type="entry name" value="HtpX_protease"/>
</dbReference>
<dbReference type="PANTHER" id="PTHR43221:SF1">
    <property type="entry name" value="PROTEASE HTPX"/>
    <property type="match status" value="1"/>
</dbReference>
<dbReference type="GO" id="GO:0006508">
    <property type="term" value="P:proteolysis"/>
    <property type="evidence" value="ECO:0007669"/>
    <property type="project" value="UniProtKB-KW"/>
</dbReference>
<evidence type="ECO:0000256" key="11">
    <source>
        <dbReference type="ARBA" id="ARBA00023136"/>
    </source>
</evidence>
<keyword evidence="3" id="KW-1003">Cell membrane</keyword>
<dbReference type="EMBL" id="RBXR01000001">
    <property type="protein sequence ID" value="RKT71079.1"/>
    <property type="molecule type" value="Genomic_DNA"/>
</dbReference>
<evidence type="ECO:0000256" key="5">
    <source>
        <dbReference type="ARBA" id="ARBA00022692"/>
    </source>
</evidence>
<dbReference type="Pfam" id="PF01435">
    <property type="entry name" value="Peptidase_M48"/>
    <property type="match status" value="1"/>
</dbReference>
<dbReference type="AlphaFoldDB" id="A0A495XBR5"/>
<organism evidence="14 15">
    <name type="scientific">Saccharothrix variisporea</name>
    <dbReference type="NCBI Taxonomy" id="543527"/>
    <lineage>
        <taxon>Bacteria</taxon>
        <taxon>Bacillati</taxon>
        <taxon>Actinomycetota</taxon>
        <taxon>Actinomycetes</taxon>
        <taxon>Pseudonocardiales</taxon>
        <taxon>Pseudonocardiaceae</taxon>
        <taxon>Saccharothrix</taxon>
    </lineage>
</organism>
<dbReference type="RefSeq" id="WP_121223454.1">
    <property type="nucleotide sequence ID" value="NZ_JBIUBA010000020.1"/>
</dbReference>
<protein>
    <submittedName>
        <fullName evidence="14">Zn-dependent protease with chaperone function</fullName>
    </submittedName>
</protein>
<evidence type="ECO:0000259" key="13">
    <source>
        <dbReference type="Pfam" id="PF01435"/>
    </source>
</evidence>
<evidence type="ECO:0000256" key="10">
    <source>
        <dbReference type="ARBA" id="ARBA00023049"/>
    </source>
</evidence>
<keyword evidence="4 14" id="KW-0645">Protease</keyword>
<dbReference type="Gene3D" id="3.30.2010.10">
    <property type="entry name" value="Metalloproteases ('zincins'), catalytic domain"/>
    <property type="match status" value="1"/>
</dbReference>
<dbReference type="OrthoDB" id="155290at2"/>
<dbReference type="PANTHER" id="PTHR43221">
    <property type="entry name" value="PROTEASE HTPX"/>
    <property type="match status" value="1"/>
</dbReference>
<dbReference type="Proteomes" id="UP000272729">
    <property type="component" value="Unassembled WGS sequence"/>
</dbReference>
<evidence type="ECO:0000256" key="9">
    <source>
        <dbReference type="ARBA" id="ARBA00022989"/>
    </source>
</evidence>
<dbReference type="GO" id="GO:0046872">
    <property type="term" value="F:metal ion binding"/>
    <property type="evidence" value="ECO:0007669"/>
    <property type="project" value="UniProtKB-KW"/>
</dbReference>
<keyword evidence="7" id="KW-0378">Hydrolase</keyword>
<comment type="caution">
    <text evidence="14">The sequence shown here is derived from an EMBL/GenBank/DDBJ whole genome shotgun (WGS) entry which is preliminary data.</text>
</comment>
<evidence type="ECO:0000256" key="12">
    <source>
        <dbReference type="SAM" id="Phobius"/>
    </source>
</evidence>
<reference evidence="14 15" key="1">
    <citation type="submission" date="2018-10" db="EMBL/GenBank/DDBJ databases">
        <title>Sequencing the genomes of 1000 actinobacteria strains.</title>
        <authorList>
            <person name="Klenk H.-P."/>
        </authorList>
    </citation>
    <scope>NUCLEOTIDE SEQUENCE [LARGE SCALE GENOMIC DNA]</scope>
    <source>
        <strain evidence="14 15">DSM 43911</strain>
    </source>
</reference>
<keyword evidence="5 12" id="KW-0812">Transmembrane</keyword>
<feature type="transmembrane region" description="Helical" evidence="12">
    <location>
        <begin position="38"/>
        <end position="61"/>
    </location>
</feature>
<dbReference type="InterPro" id="IPR001915">
    <property type="entry name" value="Peptidase_M48"/>
</dbReference>
<evidence type="ECO:0000256" key="2">
    <source>
        <dbReference type="ARBA" id="ARBA00004651"/>
    </source>
</evidence>
<evidence type="ECO:0000313" key="15">
    <source>
        <dbReference type="Proteomes" id="UP000272729"/>
    </source>
</evidence>
<evidence type="ECO:0000256" key="4">
    <source>
        <dbReference type="ARBA" id="ARBA00022670"/>
    </source>
</evidence>
<evidence type="ECO:0000256" key="6">
    <source>
        <dbReference type="ARBA" id="ARBA00022723"/>
    </source>
</evidence>
<keyword evidence="15" id="KW-1185">Reference proteome</keyword>
<keyword evidence="8" id="KW-0862">Zinc</keyword>
<feature type="transmembrane region" description="Helical" evidence="12">
    <location>
        <begin position="7"/>
        <end position="32"/>
    </location>
</feature>
<keyword evidence="6" id="KW-0479">Metal-binding</keyword>
<comment type="cofactor">
    <cofactor evidence="1">
        <name>Zn(2+)</name>
        <dbReference type="ChEBI" id="CHEBI:29105"/>
    </cofactor>
</comment>
<keyword evidence="11 12" id="KW-0472">Membrane</keyword>
<accession>A0A495XBR5</accession>
<sequence length="485" mass="51311">MARSILAVAMLVGFFVLVLGLTVGLGAVAVIAMTTGHFGVGAIKVAVIAGGIALAVAGAVYKALKQRAEPEGVPLTRAEQPELWRVVDELAVIAGTRAPDDIRLVPEVNAAVWEKAGLLGLRPGPRYLMIGLPLLAGLTVGELRSVLAHELGHYGGGHTKLSALTYRAKNALAHTVDNLGDTMLQRPLAAYARLYARVAASVNRRQELDADAASVAAAGRATAQSALRKILSLDAAWDAYHEDYVSLAPAAERTPQVLAGFRSFLGDPRRSAELVRVADKLLDEQPASVFDSHPPIRERIAVMEALPSPDVPTAEAPAWSLVTGLSELERGMIRDDLGPVADWPEIVQRAGAAHVAHFAGLLVEAGKQSGFAPAGTLDELLTGLEQGRLGVLAPHVLSDSVPPQERDRALVEVVTQLLGAVLLDELVRSGRASFRLDWGGPWRVVLADGTTVDAPEVVAPAVQDPTNVSQVRERVSALCDRALTR</sequence>
<keyword evidence="10" id="KW-0482">Metalloprotease</keyword>
<feature type="domain" description="Peptidase M48" evidence="13">
    <location>
        <begin position="79"/>
        <end position="304"/>
    </location>
</feature>
<proteinExistence type="predicted"/>
<gene>
    <name evidence="14" type="ORF">DFJ66_4357</name>
</gene>
<keyword evidence="9 12" id="KW-1133">Transmembrane helix</keyword>
<evidence type="ECO:0000256" key="8">
    <source>
        <dbReference type="ARBA" id="ARBA00022833"/>
    </source>
</evidence>
<dbReference type="GO" id="GO:0005886">
    <property type="term" value="C:plasma membrane"/>
    <property type="evidence" value="ECO:0007669"/>
    <property type="project" value="UniProtKB-SubCell"/>
</dbReference>
<evidence type="ECO:0000256" key="3">
    <source>
        <dbReference type="ARBA" id="ARBA00022475"/>
    </source>
</evidence>